<dbReference type="CDD" id="cd06581">
    <property type="entry name" value="TM_PBP1_LivM_like"/>
    <property type="match status" value="1"/>
</dbReference>
<feature type="transmembrane region" description="Helical" evidence="7">
    <location>
        <begin position="32"/>
        <end position="50"/>
    </location>
</feature>
<feature type="transmembrane region" description="Helical" evidence="7">
    <location>
        <begin position="143"/>
        <end position="161"/>
    </location>
</feature>
<reference evidence="8 9" key="1">
    <citation type="submission" date="2016-08" db="EMBL/GenBank/DDBJ databases">
        <title>Analysis of Carbohydrate Active Enzymes in Thermogemmatispora T81 Reveals Carbohydrate Degradation Ability.</title>
        <authorList>
            <person name="Tomazini A."/>
            <person name="Lal S."/>
            <person name="Stott M."/>
            <person name="Henrissat B."/>
            <person name="Polikarpov I."/>
            <person name="Sparling R."/>
            <person name="Levin D.B."/>
        </authorList>
    </citation>
    <scope>NUCLEOTIDE SEQUENCE [LARGE SCALE GENOMIC DNA]</scope>
    <source>
        <strain evidence="8 9">T81</strain>
    </source>
</reference>
<evidence type="ECO:0000256" key="1">
    <source>
        <dbReference type="ARBA" id="ARBA00004651"/>
    </source>
</evidence>
<dbReference type="PANTHER" id="PTHR30482">
    <property type="entry name" value="HIGH-AFFINITY BRANCHED-CHAIN AMINO ACID TRANSPORT SYSTEM PERMEASE"/>
    <property type="match status" value="1"/>
</dbReference>
<dbReference type="GO" id="GO:0005886">
    <property type="term" value="C:plasma membrane"/>
    <property type="evidence" value="ECO:0007669"/>
    <property type="project" value="UniProtKB-SubCell"/>
</dbReference>
<dbReference type="Pfam" id="PF02653">
    <property type="entry name" value="BPD_transp_2"/>
    <property type="match status" value="1"/>
</dbReference>
<feature type="transmembrane region" description="Helical" evidence="7">
    <location>
        <begin position="80"/>
        <end position="100"/>
    </location>
</feature>
<evidence type="ECO:0000313" key="9">
    <source>
        <dbReference type="Proteomes" id="UP000248706"/>
    </source>
</evidence>
<dbReference type="Proteomes" id="UP000248706">
    <property type="component" value="Unassembled WGS sequence"/>
</dbReference>
<evidence type="ECO:0000313" key="8">
    <source>
        <dbReference type="EMBL" id="RAQ97931.1"/>
    </source>
</evidence>
<keyword evidence="4 7" id="KW-1133">Transmembrane helix</keyword>
<feature type="transmembrane region" description="Helical" evidence="7">
    <location>
        <begin position="343"/>
        <end position="362"/>
    </location>
</feature>
<name>A0A328VM76_9CHLR</name>
<evidence type="ECO:0000256" key="6">
    <source>
        <dbReference type="SAM" id="MobiDB-lite"/>
    </source>
</evidence>
<dbReference type="GO" id="GO:0015658">
    <property type="term" value="F:branched-chain amino acid transmembrane transporter activity"/>
    <property type="evidence" value="ECO:0007669"/>
    <property type="project" value="InterPro"/>
</dbReference>
<gene>
    <name evidence="8" type="ORF">A4R35_20500</name>
</gene>
<dbReference type="InterPro" id="IPR043428">
    <property type="entry name" value="LivM-like"/>
</dbReference>
<dbReference type="AlphaFoldDB" id="A0A328VM76"/>
<protein>
    <recommendedName>
        <fullName evidence="10">Branched-chain amino acid ABC transporter permease</fullName>
    </recommendedName>
</protein>
<comment type="caution">
    <text evidence="8">The sequence shown here is derived from an EMBL/GenBank/DDBJ whole genome shotgun (WGS) entry which is preliminary data.</text>
</comment>
<evidence type="ECO:0000256" key="7">
    <source>
        <dbReference type="SAM" id="Phobius"/>
    </source>
</evidence>
<feature type="region of interest" description="Disordered" evidence="6">
    <location>
        <begin position="397"/>
        <end position="417"/>
    </location>
</feature>
<accession>A0A328VM76</accession>
<dbReference type="PANTHER" id="PTHR30482:SF5">
    <property type="entry name" value="ABC TRANSPORTER PERMEASE PROTEIN"/>
    <property type="match status" value="1"/>
</dbReference>
<evidence type="ECO:0000256" key="5">
    <source>
        <dbReference type="ARBA" id="ARBA00023136"/>
    </source>
</evidence>
<dbReference type="InterPro" id="IPR001851">
    <property type="entry name" value="ABC_transp_permease"/>
</dbReference>
<feature type="transmembrane region" description="Helical" evidence="7">
    <location>
        <begin position="56"/>
        <end position="73"/>
    </location>
</feature>
<evidence type="ECO:0000256" key="3">
    <source>
        <dbReference type="ARBA" id="ARBA00022692"/>
    </source>
</evidence>
<keyword evidence="3 7" id="KW-0812">Transmembrane</keyword>
<proteinExistence type="predicted"/>
<organism evidence="8 9">
    <name type="scientific">Thermogemmatispora tikiterensis</name>
    <dbReference type="NCBI Taxonomy" id="1825093"/>
    <lineage>
        <taxon>Bacteria</taxon>
        <taxon>Bacillati</taxon>
        <taxon>Chloroflexota</taxon>
        <taxon>Ktedonobacteria</taxon>
        <taxon>Thermogemmatisporales</taxon>
        <taxon>Thermogemmatisporaceae</taxon>
        <taxon>Thermogemmatispora</taxon>
    </lineage>
</organism>
<sequence length="417" mass="43788">MIATKEPGRSRLRQELPREAEPPHLLGSLARWLWLGVGVLALLLFFSLASDDWFTIVNYCLIAAIATLALNLLSGYTGQISLGLAFFMGLGGYTAALLGGNPPAGPLDPWGLGLPVFIWLPAAGLVAALVGALIGPSALRLRGFYLGIVTLALVFIGNYLFRNLNFITGGPQGRNFPVPAFGGFSLDQQNSILGVALTSGQQYFLLILVVLLLSALFVYNLSRSRVGRAMRAVRDHEVGAAIMGVNLFEVKMGAFVLSSFLAGVAGALYVSYARYVIPDYWSLSLSIQFVAAIIIGGIADVWGSILGAAFVFALPQVIDYFSLLPPSTGGGGLSSGDLNALLYGLLIIVFLLFEPGGVIGLVRRLRPGGPRPQRLGTGASAGAATVKEGGESIEVVDLQQHLPGPGEERGSSGTGAS</sequence>
<feature type="transmembrane region" description="Helical" evidence="7">
    <location>
        <begin position="252"/>
        <end position="274"/>
    </location>
</feature>
<feature type="transmembrane region" description="Helical" evidence="7">
    <location>
        <begin position="112"/>
        <end position="134"/>
    </location>
</feature>
<evidence type="ECO:0000256" key="2">
    <source>
        <dbReference type="ARBA" id="ARBA00022475"/>
    </source>
</evidence>
<dbReference type="RefSeq" id="WP_112432760.1">
    <property type="nucleotide sequence ID" value="NZ_MCIF01000002.1"/>
</dbReference>
<feature type="transmembrane region" description="Helical" evidence="7">
    <location>
        <begin position="203"/>
        <end position="221"/>
    </location>
</feature>
<keyword evidence="2" id="KW-1003">Cell membrane</keyword>
<evidence type="ECO:0008006" key="10">
    <source>
        <dbReference type="Google" id="ProtNLM"/>
    </source>
</evidence>
<keyword evidence="5 7" id="KW-0472">Membrane</keyword>
<comment type="subcellular location">
    <subcellularLocation>
        <location evidence="1">Cell membrane</location>
        <topology evidence="1">Multi-pass membrane protein</topology>
    </subcellularLocation>
</comment>
<dbReference type="OrthoDB" id="9789927at2"/>
<dbReference type="EMBL" id="MCIF01000002">
    <property type="protein sequence ID" value="RAQ97931.1"/>
    <property type="molecule type" value="Genomic_DNA"/>
</dbReference>
<evidence type="ECO:0000256" key="4">
    <source>
        <dbReference type="ARBA" id="ARBA00022989"/>
    </source>
</evidence>
<keyword evidence="9" id="KW-1185">Reference proteome</keyword>